<dbReference type="VEuPathDB" id="TriTrypDB:TM35_000222110"/>
<evidence type="ECO:0000313" key="1">
    <source>
        <dbReference type="EMBL" id="ORC87412.1"/>
    </source>
</evidence>
<organism evidence="1 2">
    <name type="scientific">Trypanosoma theileri</name>
    <dbReference type="NCBI Taxonomy" id="67003"/>
    <lineage>
        <taxon>Eukaryota</taxon>
        <taxon>Discoba</taxon>
        <taxon>Euglenozoa</taxon>
        <taxon>Kinetoplastea</taxon>
        <taxon>Metakinetoplastina</taxon>
        <taxon>Trypanosomatida</taxon>
        <taxon>Trypanosomatidae</taxon>
        <taxon>Trypanosoma</taxon>
    </lineage>
</organism>
<proteinExistence type="predicted"/>
<dbReference type="RefSeq" id="XP_028881478.1">
    <property type="nucleotide sequence ID" value="XM_029027258.1"/>
</dbReference>
<keyword evidence="2" id="KW-1185">Reference proteome</keyword>
<comment type="caution">
    <text evidence="1">The sequence shown here is derived from an EMBL/GenBank/DDBJ whole genome shotgun (WGS) entry which is preliminary data.</text>
</comment>
<accession>A0A1X0NRT3</accession>
<dbReference type="OrthoDB" id="272939at2759"/>
<dbReference type="CDD" id="cd23677">
    <property type="entry name" value="RESC3_ARM-like"/>
    <property type="match status" value="1"/>
</dbReference>
<gene>
    <name evidence="1" type="ORF">TM35_000222110</name>
</gene>
<protein>
    <recommendedName>
        <fullName evidence="3">Mitochondrial RNA binding protein</fullName>
    </recommendedName>
</protein>
<dbReference type="GeneID" id="39987038"/>
<evidence type="ECO:0000313" key="2">
    <source>
        <dbReference type="Proteomes" id="UP000192257"/>
    </source>
</evidence>
<dbReference type="Proteomes" id="UP000192257">
    <property type="component" value="Unassembled WGS sequence"/>
</dbReference>
<name>A0A1X0NRT3_9TRYP</name>
<evidence type="ECO:0008006" key="3">
    <source>
        <dbReference type="Google" id="ProtNLM"/>
    </source>
</evidence>
<dbReference type="EMBL" id="NBCO01000022">
    <property type="protein sequence ID" value="ORC87412.1"/>
    <property type="molecule type" value="Genomic_DNA"/>
</dbReference>
<dbReference type="AlphaFoldDB" id="A0A1X0NRT3"/>
<sequence>MSNPFNKVARDFAVKMRSKVHKQSYSNSVMERKARQLSPTGRLAVERITELMALQQRHQRTFDPALRTEATQILRTLPLLSTDEDPLFIHTQRALRVAAYFDAVDLPTTYALINQHTKNTFLLDAISMSSFFFTLAKMKHPQTAEIIAILLPRLRELASDLIPREAVHILRVLHRYSVEDTKLIKTLTETVVNTVKDTPLLDVRQCAVILADTYPEEAKRILIAAEKRLCDDIELNTNIDEVKTTMMDVCRVVSLTCTAPRELLNSIARRSLDITPQLSQLDISYILKAFHLSSYRHLRLFRVLSSSQAARVSNTKTIPTAVGVSQDLTPTAVSMTIQALAHFYVTGSEEVVLTLVNAVANELEGLNFALTLLACVRLQCISKDYSSATDILCGSPLRKYTLNAHSLQVTSRLLYALSQLGRCTSTTDIVNIQALLNSVLRARGPISDDVRSFLQDAVVTLDSNSECKDDAVRGLLVKVRERLLCGRSGVSSSVPS</sequence>
<reference evidence="1 2" key="1">
    <citation type="submission" date="2017-03" db="EMBL/GenBank/DDBJ databases">
        <title>An alternative strategy for trypanosome survival in the mammalian bloodstream revealed through genome and transcriptome analysis of the ubiquitous bovine parasite Trypanosoma (Megatrypanum) theileri.</title>
        <authorList>
            <person name="Kelly S."/>
            <person name="Ivens A."/>
            <person name="Mott A."/>
            <person name="O'Neill E."/>
            <person name="Emms D."/>
            <person name="Macleod O."/>
            <person name="Voorheis P."/>
            <person name="Matthews J."/>
            <person name="Matthews K."/>
            <person name="Carrington M."/>
        </authorList>
    </citation>
    <scope>NUCLEOTIDE SEQUENCE [LARGE SCALE GENOMIC DNA]</scope>
    <source>
        <strain evidence="1">Edinburgh</strain>
    </source>
</reference>